<keyword evidence="9" id="KW-0963">Cytoplasm</keyword>
<evidence type="ECO:0000256" key="2">
    <source>
        <dbReference type="ARBA" id="ARBA00022571"/>
    </source>
</evidence>
<dbReference type="InterPro" id="IPR001048">
    <property type="entry name" value="Asp/Glu/Uridylate_kinase"/>
</dbReference>
<proteinExistence type="inferred from homology"/>
<evidence type="ECO:0000256" key="9">
    <source>
        <dbReference type="HAMAP-Rule" id="MF_00082"/>
    </source>
</evidence>
<feature type="binding site" evidence="9">
    <location>
        <position position="155"/>
    </location>
    <ligand>
        <name>substrate</name>
    </ligand>
</feature>
<dbReference type="NCBIfam" id="TIGR00761">
    <property type="entry name" value="argB"/>
    <property type="match status" value="1"/>
</dbReference>
<evidence type="ECO:0000256" key="5">
    <source>
        <dbReference type="ARBA" id="ARBA00022741"/>
    </source>
</evidence>
<dbReference type="PANTHER" id="PTHR23342">
    <property type="entry name" value="N-ACETYLGLUTAMATE SYNTHASE"/>
    <property type="match status" value="1"/>
</dbReference>
<evidence type="ECO:0000313" key="12">
    <source>
        <dbReference type="Proteomes" id="UP000430692"/>
    </source>
</evidence>
<dbReference type="InterPro" id="IPR004662">
    <property type="entry name" value="AcgluKinase_fam"/>
</dbReference>
<dbReference type="GO" id="GO:0005737">
    <property type="term" value="C:cytoplasm"/>
    <property type="evidence" value="ECO:0007669"/>
    <property type="project" value="UniProtKB-SubCell"/>
</dbReference>
<evidence type="ECO:0000313" key="11">
    <source>
        <dbReference type="EMBL" id="MXQ52724.1"/>
    </source>
</evidence>
<dbReference type="InterPro" id="IPR036393">
    <property type="entry name" value="AceGlu_kinase-like_sf"/>
</dbReference>
<reference evidence="11 12" key="1">
    <citation type="submission" date="2019-12" db="EMBL/GenBank/DDBJ databases">
        <title>Whole-genome analyses of novel actinobacteria.</title>
        <authorList>
            <person name="Sahin N."/>
            <person name="Saygin H."/>
        </authorList>
    </citation>
    <scope>NUCLEOTIDE SEQUENCE [LARGE SCALE GENOMIC DNA]</scope>
    <source>
        <strain evidence="11 12">KC615</strain>
    </source>
</reference>
<evidence type="ECO:0000256" key="1">
    <source>
        <dbReference type="ARBA" id="ARBA00004828"/>
    </source>
</evidence>
<sequence>MTQKIVIKLGGNILKNLHPDFFAQCAQLKEQGFSIIIVHGGGSMISDWAQKIGKDAQFMNGYRVTDQEMLTIAEMVLAGTVNKQIVSKLASIGLTAIGLSGIDLKLIEAKQQNTQLGYVGEVTKVNISALHTILEQGWVPVVASLGVGTNESHYNINADEVASAIAQALNASHLIMVSDVDGIYIKTSSERKMLHKATPSLVEYYIQTGEISGGMIPKARSSIKALQHAVQEVWIVNGTKPLPFDEELFVGTRLHQEVSDRVTLS</sequence>
<dbReference type="InterPro" id="IPR037528">
    <property type="entry name" value="ArgB"/>
</dbReference>
<comment type="similarity">
    <text evidence="9">Belongs to the acetylglutamate kinase family. ArgB subfamily.</text>
</comment>
<keyword evidence="3 9" id="KW-0028">Amino-acid biosynthesis</keyword>
<dbReference type="GO" id="GO:0005524">
    <property type="term" value="F:ATP binding"/>
    <property type="evidence" value="ECO:0007669"/>
    <property type="project" value="UniProtKB-UniRule"/>
</dbReference>
<dbReference type="PIRSF" id="PIRSF000728">
    <property type="entry name" value="NAGK"/>
    <property type="match status" value="1"/>
</dbReference>
<gene>
    <name evidence="9 11" type="primary">argB</name>
    <name evidence="11" type="ORF">GSM42_03055</name>
</gene>
<feature type="domain" description="Aspartate/glutamate/uridylate kinase" evidence="10">
    <location>
        <begin position="4"/>
        <end position="237"/>
    </location>
</feature>
<evidence type="ECO:0000259" key="10">
    <source>
        <dbReference type="Pfam" id="PF00696"/>
    </source>
</evidence>
<dbReference type="SUPFAM" id="SSF53633">
    <property type="entry name" value="Carbamate kinase-like"/>
    <property type="match status" value="1"/>
</dbReference>
<dbReference type="InterPro" id="IPR001057">
    <property type="entry name" value="Glu/AcGlu_kinase"/>
</dbReference>
<dbReference type="UniPathway" id="UPA00068">
    <property type="reaction ID" value="UER00107"/>
</dbReference>
<keyword evidence="4 9" id="KW-0808">Transferase</keyword>
<dbReference type="CDD" id="cd04238">
    <property type="entry name" value="AAK_NAGK-like"/>
    <property type="match status" value="1"/>
</dbReference>
<accession>A0A6I4VW16</accession>
<dbReference type="EC" id="2.7.2.8" evidence="9"/>
<dbReference type="Pfam" id="PF00696">
    <property type="entry name" value="AA_kinase"/>
    <property type="match status" value="1"/>
</dbReference>
<dbReference type="GO" id="GO:0042450">
    <property type="term" value="P:L-arginine biosynthetic process via ornithine"/>
    <property type="evidence" value="ECO:0007669"/>
    <property type="project" value="UniProtKB-UniRule"/>
</dbReference>
<comment type="subcellular location">
    <subcellularLocation>
        <location evidence="9">Cytoplasm</location>
    </subcellularLocation>
</comment>
<dbReference type="Gene3D" id="3.40.1160.10">
    <property type="entry name" value="Acetylglutamate kinase-like"/>
    <property type="match status" value="1"/>
</dbReference>
<keyword evidence="12" id="KW-1185">Reference proteome</keyword>
<dbReference type="RefSeq" id="WP_160799887.1">
    <property type="nucleotide sequence ID" value="NZ_WUUL01000002.1"/>
</dbReference>
<dbReference type="Proteomes" id="UP000430692">
    <property type="component" value="Unassembled WGS sequence"/>
</dbReference>
<comment type="catalytic activity">
    <reaction evidence="8 9">
        <text>N-acetyl-L-glutamate + ATP = N-acetyl-L-glutamyl 5-phosphate + ADP</text>
        <dbReference type="Rhea" id="RHEA:14629"/>
        <dbReference type="ChEBI" id="CHEBI:30616"/>
        <dbReference type="ChEBI" id="CHEBI:44337"/>
        <dbReference type="ChEBI" id="CHEBI:57936"/>
        <dbReference type="ChEBI" id="CHEBI:456216"/>
        <dbReference type="EC" id="2.7.2.8"/>
    </reaction>
</comment>
<feature type="binding site" evidence="9">
    <location>
        <begin position="41"/>
        <end position="42"/>
    </location>
    <ligand>
        <name>substrate</name>
    </ligand>
</feature>
<comment type="function">
    <text evidence="9">Catalyzes the ATP-dependent phosphorylation of N-acetyl-L-glutamate.</text>
</comment>
<evidence type="ECO:0000256" key="8">
    <source>
        <dbReference type="ARBA" id="ARBA00048141"/>
    </source>
</evidence>
<dbReference type="EMBL" id="WUUL01000002">
    <property type="protein sequence ID" value="MXQ52724.1"/>
    <property type="molecule type" value="Genomic_DNA"/>
</dbReference>
<dbReference type="AlphaFoldDB" id="A0A6I4VW16"/>
<dbReference type="HAMAP" id="MF_00082">
    <property type="entry name" value="ArgB"/>
    <property type="match status" value="1"/>
</dbReference>
<keyword evidence="7 9" id="KW-0067">ATP-binding</keyword>
<protein>
    <recommendedName>
        <fullName evidence="9">Acetylglutamate kinase</fullName>
        <ecNumber evidence="9">2.7.2.8</ecNumber>
    </recommendedName>
    <alternativeName>
        <fullName evidence="9">N-acetyl-L-glutamate 5-phosphotransferase</fullName>
    </alternativeName>
    <alternativeName>
        <fullName evidence="9">NAG kinase</fullName>
        <shortName evidence="9">NAGK</shortName>
    </alternativeName>
</protein>
<keyword evidence="2 9" id="KW-0055">Arginine biosynthesis</keyword>
<evidence type="ECO:0000256" key="6">
    <source>
        <dbReference type="ARBA" id="ARBA00022777"/>
    </source>
</evidence>
<dbReference type="PANTHER" id="PTHR23342:SF0">
    <property type="entry name" value="N-ACETYLGLUTAMATE SYNTHASE, MITOCHONDRIAL"/>
    <property type="match status" value="1"/>
</dbReference>
<comment type="pathway">
    <text evidence="1 9">Amino-acid biosynthesis; L-arginine biosynthesis; N(2)-acetyl-L-ornithine from L-glutamate: step 2/4.</text>
</comment>
<keyword evidence="5 9" id="KW-0547">Nucleotide-binding</keyword>
<name>A0A6I4VW16_9BACL</name>
<dbReference type="PRINTS" id="PR00474">
    <property type="entry name" value="GLU5KINASE"/>
</dbReference>
<feature type="site" description="Transition state stabilizer" evidence="9">
    <location>
        <position position="218"/>
    </location>
</feature>
<evidence type="ECO:0000256" key="4">
    <source>
        <dbReference type="ARBA" id="ARBA00022679"/>
    </source>
</evidence>
<dbReference type="FunFam" id="3.40.1160.10:FF:000004">
    <property type="entry name" value="Acetylglutamate kinase"/>
    <property type="match status" value="1"/>
</dbReference>
<comment type="caution">
    <text evidence="11">The sequence shown here is derived from an EMBL/GenBank/DDBJ whole genome shotgun (WGS) entry which is preliminary data.</text>
</comment>
<evidence type="ECO:0000256" key="3">
    <source>
        <dbReference type="ARBA" id="ARBA00022605"/>
    </source>
</evidence>
<dbReference type="GO" id="GO:0003991">
    <property type="term" value="F:acetylglutamate kinase activity"/>
    <property type="evidence" value="ECO:0007669"/>
    <property type="project" value="UniProtKB-UniRule"/>
</dbReference>
<organism evidence="11 12">
    <name type="scientific">Shimazuella alba</name>
    <dbReference type="NCBI Taxonomy" id="2690964"/>
    <lineage>
        <taxon>Bacteria</taxon>
        <taxon>Bacillati</taxon>
        <taxon>Bacillota</taxon>
        <taxon>Bacilli</taxon>
        <taxon>Bacillales</taxon>
        <taxon>Thermoactinomycetaceae</taxon>
        <taxon>Shimazuella</taxon>
    </lineage>
</organism>
<keyword evidence="6 9" id="KW-0418">Kinase</keyword>
<feature type="site" description="Transition state stabilizer" evidence="9">
    <location>
        <position position="8"/>
    </location>
</feature>
<feature type="binding site" evidence="9">
    <location>
        <position position="63"/>
    </location>
    <ligand>
        <name>substrate</name>
    </ligand>
</feature>
<evidence type="ECO:0000256" key="7">
    <source>
        <dbReference type="ARBA" id="ARBA00022840"/>
    </source>
</evidence>